<dbReference type="PANTHER" id="PTHR21580:SF28">
    <property type="entry name" value="BOREALIN N-TERMINAL DOMAIN-CONTAINING PROTEIN-RELATED"/>
    <property type="match status" value="1"/>
</dbReference>
<dbReference type="InterPro" id="IPR010736">
    <property type="entry name" value="SHIPPO-rpt"/>
</dbReference>
<dbReference type="GO" id="GO:0005856">
    <property type="term" value="C:cytoskeleton"/>
    <property type="evidence" value="ECO:0000318"/>
    <property type="project" value="GO_Central"/>
</dbReference>
<keyword evidence="2" id="KW-1185">Reference proteome</keyword>
<dbReference type="HOGENOM" id="CLU_088282_1_0_1"/>
<dbReference type="AlphaFoldDB" id="A7SFE9"/>
<evidence type="ECO:0000313" key="2">
    <source>
        <dbReference type="Proteomes" id="UP000001593"/>
    </source>
</evidence>
<dbReference type="KEGG" id="nve:5509063"/>
<sequence>MSVEQKRPQIAAMFRGPGPAKYRLPGGCGYNDHDPRKHKKPAWSFGLKLGLKSQNVGPGPAYLIPARITRTGTDGTPAYTLHDRTQLNKAFSTPAPGAYAPEKQRVPHQRWAPSYSFGSRTPYAKRDATPAANAYSLPNVVGPKAVGKTALPAYSMSARLKIGAFHEDLQKTPGPGTYKVHNPDYNKKRMPAYSMNGRNYMTGDNTLKPGPGAHSPEKVYVHKRNAPRFSFGIRHSEYIAPLIVDPVD</sequence>
<evidence type="ECO:0008006" key="3">
    <source>
        <dbReference type="Google" id="ProtNLM"/>
    </source>
</evidence>
<dbReference type="Proteomes" id="UP000001593">
    <property type="component" value="Unassembled WGS sequence"/>
</dbReference>
<dbReference type="Pfam" id="PF07004">
    <property type="entry name" value="SHIPPO-rpt"/>
    <property type="match status" value="4"/>
</dbReference>
<reference evidence="1 2" key="1">
    <citation type="journal article" date="2007" name="Science">
        <title>Sea anemone genome reveals ancestral eumetazoan gene repertoire and genomic organization.</title>
        <authorList>
            <person name="Putnam N.H."/>
            <person name="Srivastava M."/>
            <person name="Hellsten U."/>
            <person name="Dirks B."/>
            <person name="Chapman J."/>
            <person name="Salamov A."/>
            <person name="Terry A."/>
            <person name="Shapiro H."/>
            <person name="Lindquist E."/>
            <person name="Kapitonov V.V."/>
            <person name="Jurka J."/>
            <person name="Genikhovich G."/>
            <person name="Grigoriev I.V."/>
            <person name="Lucas S.M."/>
            <person name="Steele R.E."/>
            <person name="Finnerty J.R."/>
            <person name="Technau U."/>
            <person name="Martindale M.Q."/>
            <person name="Rokhsar D.S."/>
        </authorList>
    </citation>
    <scope>NUCLEOTIDE SEQUENCE [LARGE SCALE GENOMIC DNA]</scope>
    <source>
        <strain evidence="2">CH2 X CH6</strain>
    </source>
</reference>
<dbReference type="InterPro" id="IPR051291">
    <property type="entry name" value="CIMAP"/>
</dbReference>
<dbReference type="PANTHER" id="PTHR21580">
    <property type="entry name" value="SHIPPO-1-RELATED"/>
    <property type="match status" value="1"/>
</dbReference>
<dbReference type="EMBL" id="DS469644">
    <property type="protein sequence ID" value="EDO37545.1"/>
    <property type="molecule type" value="Genomic_DNA"/>
</dbReference>
<dbReference type="STRING" id="45351.A7SFE9"/>
<dbReference type="OrthoDB" id="429991at2759"/>
<name>A7SFE9_NEMVE</name>
<protein>
    <recommendedName>
        <fullName evidence="3">Outer dense fiber protein 3</fullName>
    </recommendedName>
</protein>
<evidence type="ECO:0000313" key="1">
    <source>
        <dbReference type="EMBL" id="EDO37545.1"/>
    </source>
</evidence>
<gene>
    <name evidence="1" type="ORF">NEMVEDRAFT_v1g233133</name>
</gene>
<dbReference type="InParanoid" id="A7SFE9"/>
<dbReference type="eggNOG" id="ENOG502QUIJ">
    <property type="taxonomic scope" value="Eukaryota"/>
</dbReference>
<accession>A7SFE9</accession>
<dbReference type="OMA" id="LMGRTQK"/>
<proteinExistence type="predicted"/>
<organism evidence="1 2">
    <name type="scientific">Nematostella vectensis</name>
    <name type="common">Starlet sea anemone</name>
    <dbReference type="NCBI Taxonomy" id="45351"/>
    <lineage>
        <taxon>Eukaryota</taxon>
        <taxon>Metazoa</taxon>
        <taxon>Cnidaria</taxon>
        <taxon>Anthozoa</taxon>
        <taxon>Hexacorallia</taxon>
        <taxon>Actiniaria</taxon>
        <taxon>Edwardsiidae</taxon>
        <taxon>Nematostella</taxon>
    </lineage>
</organism>
<dbReference type="PhylomeDB" id="A7SFE9"/>